<dbReference type="Pfam" id="PF13507">
    <property type="entry name" value="GATase_5"/>
    <property type="match status" value="1"/>
</dbReference>
<evidence type="ECO:0000313" key="3">
    <source>
        <dbReference type="EMBL" id="GMI21328.1"/>
    </source>
</evidence>
<evidence type="ECO:0000259" key="1">
    <source>
        <dbReference type="Pfam" id="PF02769"/>
    </source>
</evidence>
<dbReference type="SMART" id="SM01211">
    <property type="entry name" value="GATase_5"/>
    <property type="match status" value="1"/>
</dbReference>
<dbReference type="EMBL" id="BRYB01002536">
    <property type="protein sequence ID" value="GMI21328.1"/>
    <property type="molecule type" value="Genomic_DNA"/>
</dbReference>
<dbReference type="InterPro" id="IPR036921">
    <property type="entry name" value="PurM-like_N_sf"/>
</dbReference>
<dbReference type="InterPro" id="IPR055181">
    <property type="entry name" value="FGAR-AT_PurM_N-like"/>
</dbReference>
<dbReference type="Pfam" id="PF22689">
    <property type="entry name" value="FGAR-AT_PurM_N-like"/>
    <property type="match status" value="1"/>
</dbReference>
<feature type="non-terminal residue" evidence="3">
    <location>
        <position position="1"/>
    </location>
</feature>
<dbReference type="PANTHER" id="PTHR10099:SF1">
    <property type="entry name" value="PHOSPHORIBOSYLFORMYLGLYCINAMIDINE SYNTHASE"/>
    <property type="match status" value="1"/>
</dbReference>
<dbReference type="Proteomes" id="UP001165060">
    <property type="component" value="Unassembled WGS sequence"/>
</dbReference>
<dbReference type="InterPro" id="IPR036676">
    <property type="entry name" value="PurM-like_C_sf"/>
</dbReference>
<protein>
    <recommendedName>
        <fullName evidence="5">Phosphoribosylformylglycinamidine synthase</fullName>
    </recommendedName>
</protein>
<dbReference type="Gene3D" id="3.40.50.880">
    <property type="match status" value="1"/>
</dbReference>
<evidence type="ECO:0000259" key="2">
    <source>
        <dbReference type="Pfam" id="PF22689"/>
    </source>
</evidence>
<comment type="caution">
    <text evidence="3">The sequence shown here is derived from an EMBL/GenBank/DDBJ whole genome shotgun (WGS) entry which is preliminary data.</text>
</comment>
<dbReference type="SUPFAM" id="SSF52317">
    <property type="entry name" value="Class I glutamine amidotransferase-like"/>
    <property type="match status" value="1"/>
</dbReference>
<dbReference type="Gene3D" id="3.30.1330.10">
    <property type="entry name" value="PurM-like, N-terminal domain"/>
    <property type="match status" value="1"/>
</dbReference>
<dbReference type="Pfam" id="PF02769">
    <property type="entry name" value="AIRS_C"/>
    <property type="match status" value="2"/>
</dbReference>
<dbReference type="CDD" id="cd01740">
    <property type="entry name" value="GATase1_FGAR_AT"/>
    <property type="match status" value="1"/>
</dbReference>
<name>A0ABQ6M7Y0_9STRA</name>
<organism evidence="3 4">
    <name type="scientific">Tetraparma gracilis</name>
    <dbReference type="NCBI Taxonomy" id="2962635"/>
    <lineage>
        <taxon>Eukaryota</taxon>
        <taxon>Sar</taxon>
        <taxon>Stramenopiles</taxon>
        <taxon>Ochrophyta</taxon>
        <taxon>Bolidophyceae</taxon>
        <taxon>Parmales</taxon>
        <taxon>Triparmaceae</taxon>
        <taxon>Tetraparma</taxon>
    </lineage>
</organism>
<feature type="domain" description="PurM-like C-terminal" evidence="1">
    <location>
        <begin position="2"/>
        <end position="78"/>
    </location>
</feature>
<accession>A0ABQ6M7Y0</accession>
<dbReference type="SUPFAM" id="SSF56042">
    <property type="entry name" value="PurM C-terminal domain-like"/>
    <property type="match status" value="2"/>
</dbReference>
<gene>
    <name evidence="3" type="ORF">TeGR_g12716</name>
</gene>
<feature type="domain" description="PurM-like C-terminal" evidence="1">
    <location>
        <begin position="312"/>
        <end position="450"/>
    </location>
</feature>
<dbReference type="CDD" id="cd02204">
    <property type="entry name" value="PurL_repeat2"/>
    <property type="match status" value="1"/>
</dbReference>
<feature type="domain" description="FGAR-AT PurM N-terminal-like" evidence="2">
    <location>
        <begin position="143"/>
        <end position="295"/>
    </location>
</feature>
<keyword evidence="4" id="KW-1185">Reference proteome</keyword>
<dbReference type="PROSITE" id="PS51273">
    <property type="entry name" value="GATASE_TYPE_1"/>
    <property type="match status" value="1"/>
</dbReference>
<dbReference type="PANTHER" id="PTHR10099">
    <property type="entry name" value="PHOSPHORIBOSYLFORMYLGLYCINAMIDINE SYNTHASE"/>
    <property type="match status" value="1"/>
</dbReference>
<evidence type="ECO:0008006" key="5">
    <source>
        <dbReference type="Google" id="ProtNLM"/>
    </source>
</evidence>
<reference evidence="3 4" key="1">
    <citation type="journal article" date="2023" name="Commun. Biol.">
        <title>Genome analysis of Parmales, the sister group of diatoms, reveals the evolutionary specialization of diatoms from phago-mixotrophs to photoautotrophs.</title>
        <authorList>
            <person name="Ban H."/>
            <person name="Sato S."/>
            <person name="Yoshikawa S."/>
            <person name="Yamada K."/>
            <person name="Nakamura Y."/>
            <person name="Ichinomiya M."/>
            <person name="Sato N."/>
            <person name="Blanc-Mathieu R."/>
            <person name="Endo H."/>
            <person name="Kuwata A."/>
            <person name="Ogata H."/>
        </authorList>
    </citation>
    <scope>NUCLEOTIDE SEQUENCE [LARGE SCALE GENOMIC DNA]</scope>
</reference>
<dbReference type="InterPro" id="IPR010918">
    <property type="entry name" value="PurM-like_C_dom"/>
</dbReference>
<proteinExistence type="predicted"/>
<dbReference type="Gene3D" id="3.90.650.10">
    <property type="entry name" value="PurM-like C-terminal domain"/>
    <property type="match status" value="2"/>
</dbReference>
<dbReference type="InterPro" id="IPR029062">
    <property type="entry name" value="Class_I_gatase-like"/>
</dbReference>
<dbReference type="SUPFAM" id="SSF55326">
    <property type="entry name" value="PurM N-terminal domain-like"/>
    <property type="match status" value="1"/>
</dbReference>
<dbReference type="NCBIfam" id="NF003672">
    <property type="entry name" value="PRK05297.1"/>
    <property type="match status" value="1"/>
</dbReference>
<evidence type="ECO:0000313" key="4">
    <source>
        <dbReference type="Proteomes" id="UP001165060"/>
    </source>
</evidence>
<sequence length="794" mass="86217">NVLKEIVEPAGAEYDIRKIYVGDETMSVMEIFGAEYQENNALLIDKKDEALFASLANRENCPFRILGEVTGDGKVVVTDSAAPAGSQNPVDLPLELVLGDLPQKVFKDSHIDASAFKPFVLPTPEPSVRDVLDRVLRNLAVGSKRFLVHKVDRSVTGLIAQQPCVGPLQIPLANCGVLAHTHFGVTGTVVAVGEQPIKGLVNAAAMARMTIAEAMTNIMWAKISAIEDIKASGNWMYAAKLPGEGAKMWDACLALRDGLMSLGVGIDGGKDSLSMAAKVGDEIVKAPGELTLTCYVTCPDIRLNVTPDLKQVGSTLIYVRCGDTSKSRMGGTIIAQCYGQVGDETPDMTAEDFATLKKAVEVTQTMIGDKKILAGHDRSDGGLMVTLLEMAFSGNMGMTVSLDDFGAGAINALFSEECGFVVEVEGGGEAALKLYADAGVPAFNIGTTTPLASGIKVSVGGAAVLEDSVVALRDLWEETSFQLEKRQRDPELVKLEQEGLKERKTPKWQLTYEPEMTSEALMSAADKPKVCILRQEGTNGDREMSAAFMSAGFEPWDVNVADLLEGRVKLEQFRGLVACGGFSYADTLDSAKGWGGVIKFNESLASQFEAFRARKDTFGLGICNGCQLFELMGYVPNSGQKLPEEVQPRLQHNDSGRFESRFSSVKIQDSPSIFFKGMEGSSMGVWVAHGEGKFHFPDEDVYKKCTSDNLMSLKYCNDDAVETEQYPFCPNGSRDGIAAMCSDDGRFLAMMPHPERCFLQWQYPYINEELKGKGDDNNAGPWLRMFQNARTFCE</sequence>